<comment type="similarity">
    <text evidence="11">Belongs to the Thz kinase family.</text>
</comment>
<dbReference type="KEGG" id="cpas:Clopa_0214"/>
<dbReference type="GO" id="GO:0004417">
    <property type="term" value="F:hydroxyethylthiazole kinase activity"/>
    <property type="evidence" value="ECO:0007669"/>
    <property type="project" value="UniProtKB-UniRule"/>
</dbReference>
<dbReference type="NCBIfam" id="TIGR00694">
    <property type="entry name" value="thiM"/>
    <property type="match status" value="1"/>
</dbReference>
<keyword evidence="6 11" id="KW-0547">Nucleotide-binding</keyword>
<keyword evidence="9 11" id="KW-0460">Magnesium</keyword>
<dbReference type="GO" id="GO:0000287">
    <property type="term" value="F:magnesium ion binding"/>
    <property type="evidence" value="ECO:0007669"/>
    <property type="project" value="UniProtKB-UniRule"/>
</dbReference>
<keyword evidence="5 11" id="KW-0479">Metal-binding</keyword>
<comment type="catalytic activity">
    <reaction evidence="1 11">
        <text>5-(2-hydroxyethyl)-4-methylthiazole + ATP = 4-methyl-5-(2-phosphooxyethyl)-thiazole + ADP + H(+)</text>
        <dbReference type="Rhea" id="RHEA:24212"/>
        <dbReference type="ChEBI" id="CHEBI:15378"/>
        <dbReference type="ChEBI" id="CHEBI:17957"/>
        <dbReference type="ChEBI" id="CHEBI:30616"/>
        <dbReference type="ChEBI" id="CHEBI:58296"/>
        <dbReference type="ChEBI" id="CHEBI:456216"/>
        <dbReference type="EC" id="2.7.1.50"/>
    </reaction>
</comment>
<dbReference type="CDD" id="cd01170">
    <property type="entry name" value="THZ_kinase"/>
    <property type="match status" value="1"/>
</dbReference>
<comment type="pathway">
    <text evidence="3 11">Cofactor biosynthesis; thiamine diphosphate biosynthesis; 4-methyl-5-(2-phosphoethyl)-thiazole from 5-(2-hydroxyethyl)-4-methylthiazole: step 1/1.</text>
</comment>
<dbReference type="PIRSF" id="PIRSF000513">
    <property type="entry name" value="Thz_kinase"/>
    <property type="match status" value="1"/>
</dbReference>
<dbReference type="EC" id="2.7.1.50" evidence="11"/>
<dbReference type="NCBIfam" id="NF006830">
    <property type="entry name" value="PRK09355.1"/>
    <property type="match status" value="1"/>
</dbReference>
<keyword evidence="7 11" id="KW-0418">Kinase</keyword>
<dbReference type="GO" id="GO:0009228">
    <property type="term" value="P:thiamine biosynthetic process"/>
    <property type="evidence" value="ECO:0007669"/>
    <property type="project" value="UniProtKB-KW"/>
</dbReference>
<comment type="cofactor">
    <cofactor evidence="2 11">
        <name>Mg(2+)</name>
        <dbReference type="ChEBI" id="CHEBI:18420"/>
    </cofactor>
</comment>
<protein>
    <recommendedName>
        <fullName evidence="11">Hydroxyethylthiazole kinase</fullName>
        <ecNumber evidence="11">2.7.1.50</ecNumber>
    </recommendedName>
    <alternativeName>
        <fullName evidence="11">4-methyl-5-beta-hydroxyethylthiazole kinase</fullName>
        <shortName evidence="11">TH kinase</shortName>
        <shortName evidence="11">Thz kinase</shortName>
    </alternativeName>
</protein>
<dbReference type="OrthoDB" id="9778146at2"/>
<gene>
    <name evidence="11" type="primary">thiM</name>
    <name evidence="12" type="ORF">Clopa_0214</name>
</gene>
<keyword evidence="8 11" id="KW-0067">ATP-binding</keyword>
<evidence type="ECO:0000256" key="10">
    <source>
        <dbReference type="ARBA" id="ARBA00022977"/>
    </source>
</evidence>
<dbReference type="eggNOG" id="COG2145">
    <property type="taxonomic scope" value="Bacteria"/>
</dbReference>
<feature type="binding site" evidence="11">
    <location>
        <position position="44"/>
    </location>
    <ligand>
        <name>substrate</name>
    </ligand>
</feature>
<dbReference type="Pfam" id="PF02110">
    <property type="entry name" value="HK"/>
    <property type="match status" value="1"/>
</dbReference>
<dbReference type="EMBL" id="CP003261">
    <property type="protein sequence ID" value="AGK95281.1"/>
    <property type="molecule type" value="Genomic_DNA"/>
</dbReference>
<evidence type="ECO:0000256" key="5">
    <source>
        <dbReference type="ARBA" id="ARBA00022723"/>
    </source>
</evidence>
<dbReference type="HOGENOM" id="CLU_019943_0_0_9"/>
<comment type="function">
    <text evidence="11">Catalyzes the phosphorylation of the hydroxyl group of 4-methyl-5-beta-hydroxyethylthiazole (THZ).</text>
</comment>
<evidence type="ECO:0000256" key="4">
    <source>
        <dbReference type="ARBA" id="ARBA00022679"/>
    </source>
</evidence>
<evidence type="ECO:0000256" key="7">
    <source>
        <dbReference type="ARBA" id="ARBA00022777"/>
    </source>
</evidence>
<dbReference type="GO" id="GO:0009229">
    <property type="term" value="P:thiamine diphosphate biosynthetic process"/>
    <property type="evidence" value="ECO:0007669"/>
    <property type="project" value="UniProtKB-UniRule"/>
</dbReference>
<dbReference type="PRINTS" id="PR01099">
    <property type="entry name" value="HYETHTZKNASE"/>
</dbReference>
<dbReference type="UniPathway" id="UPA00060">
    <property type="reaction ID" value="UER00139"/>
</dbReference>
<feature type="binding site" evidence="11">
    <location>
        <position position="166"/>
    </location>
    <ligand>
        <name>ATP</name>
        <dbReference type="ChEBI" id="CHEBI:30616"/>
    </ligand>
</feature>
<dbReference type="AlphaFoldDB" id="R4K0F8"/>
<accession>R4K0F8</accession>
<dbReference type="RefSeq" id="WP_015613608.1">
    <property type="nucleotide sequence ID" value="NC_021182.1"/>
</dbReference>
<sequence>MIEDISKVITKLRKKVPLVQAITNYVTINDCANILLAFGASPAMCEAYDESFDFAKIVSALYLNLGTLTKEQEASIIMAAISAKVHNIPVVLDPVACPVSKRKVDIIDKIIQLGRVDVIKGNSGEIKFLAGLQAEVRGVDSIGNQEGLIEACITLANKYNCVVAATGEKDIVSDGKRIAVIENGVEMLTKVTGAGCMLGALCAGTVGAEEDKFTATCAAIVSMGIAGEKAYEAAKAPGSFRVKLLDSIYEINEEEIIQSSKITFLGK</sequence>
<dbReference type="STRING" id="86416.Clopa_0214"/>
<keyword evidence="10 11" id="KW-0784">Thiamine biosynthesis</keyword>
<keyword evidence="4 11" id="KW-0808">Transferase</keyword>
<dbReference type="Gene3D" id="3.40.1190.20">
    <property type="match status" value="1"/>
</dbReference>
<evidence type="ECO:0000313" key="13">
    <source>
        <dbReference type="Proteomes" id="UP000013523"/>
    </source>
</evidence>
<dbReference type="GO" id="GO:0005524">
    <property type="term" value="F:ATP binding"/>
    <property type="evidence" value="ECO:0007669"/>
    <property type="project" value="UniProtKB-UniRule"/>
</dbReference>
<evidence type="ECO:0000256" key="11">
    <source>
        <dbReference type="HAMAP-Rule" id="MF_00228"/>
    </source>
</evidence>
<dbReference type="Proteomes" id="UP000013523">
    <property type="component" value="Chromosome"/>
</dbReference>
<reference evidence="12 13" key="1">
    <citation type="submission" date="2012-01" db="EMBL/GenBank/DDBJ databases">
        <title>Complete sequence of chromosome of Clostridium pasteurianum BC1.</title>
        <authorList>
            <consortium name="US DOE Joint Genome Institute"/>
            <person name="Lucas S."/>
            <person name="Han J."/>
            <person name="Lapidus A."/>
            <person name="Cheng J.-F."/>
            <person name="Goodwin L."/>
            <person name="Pitluck S."/>
            <person name="Peters L."/>
            <person name="Mikhailova N."/>
            <person name="Teshima H."/>
            <person name="Detter J.C."/>
            <person name="Han C."/>
            <person name="Tapia R."/>
            <person name="Land M."/>
            <person name="Hauser L."/>
            <person name="Kyrpides N."/>
            <person name="Ivanova N."/>
            <person name="Pagani I."/>
            <person name="Dunn J."/>
            <person name="Taghavi S."/>
            <person name="Francis A."/>
            <person name="van der Lelie D."/>
            <person name="Woyke T."/>
        </authorList>
    </citation>
    <scope>NUCLEOTIDE SEQUENCE [LARGE SCALE GENOMIC DNA]</scope>
    <source>
        <strain evidence="12 13">BC1</strain>
    </source>
</reference>
<dbReference type="SUPFAM" id="SSF53613">
    <property type="entry name" value="Ribokinase-like"/>
    <property type="match status" value="1"/>
</dbReference>
<evidence type="ECO:0000256" key="8">
    <source>
        <dbReference type="ARBA" id="ARBA00022840"/>
    </source>
</evidence>
<evidence type="ECO:0000256" key="3">
    <source>
        <dbReference type="ARBA" id="ARBA00004868"/>
    </source>
</evidence>
<dbReference type="HAMAP" id="MF_00228">
    <property type="entry name" value="Thz_kinase"/>
    <property type="match status" value="1"/>
</dbReference>
<dbReference type="PATRIC" id="fig|86416.3.peg.185"/>
<keyword evidence="13" id="KW-1185">Reference proteome</keyword>
<feature type="binding site" evidence="11">
    <location>
        <position position="193"/>
    </location>
    <ligand>
        <name>substrate</name>
    </ligand>
</feature>
<evidence type="ECO:0000313" key="12">
    <source>
        <dbReference type="EMBL" id="AGK95281.1"/>
    </source>
</evidence>
<name>R4K0F8_CLOPA</name>
<evidence type="ECO:0000256" key="6">
    <source>
        <dbReference type="ARBA" id="ARBA00022741"/>
    </source>
</evidence>
<dbReference type="InterPro" id="IPR029056">
    <property type="entry name" value="Ribokinase-like"/>
</dbReference>
<organism evidence="12 13">
    <name type="scientific">Clostridium pasteurianum BC1</name>
    <dbReference type="NCBI Taxonomy" id="86416"/>
    <lineage>
        <taxon>Bacteria</taxon>
        <taxon>Bacillati</taxon>
        <taxon>Bacillota</taxon>
        <taxon>Clostridia</taxon>
        <taxon>Eubacteriales</taxon>
        <taxon>Clostridiaceae</taxon>
        <taxon>Clostridium</taxon>
    </lineage>
</organism>
<proteinExistence type="inferred from homology"/>
<evidence type="ECO:0000256" key="2">
    <source>
        <dbReference type="ARBA" id="ARBA00001946"/>
    </source>
</evidence>
<feature type="binding site" evidence="11">
    <location>
        <position position="120"/>
    </location>
    <ligand>
        <name>ATP</name>
        <dbReference type="ChEBI" id="CHEBI:30616"/>
    </ligand>
</feature>
<evidence type="ECO:0000256" key="9">
    <source>
        <dbReference type="ARBA" id="ARBA00022842"/>
    </source>
</evidence>
<dbReference type="InterPro" id="IPR000417">
    <property type="entry name" value="Hyethyz_kinase"/>
</dbReference>
<evidence type="ECO:0000256" key="1">
    <source>
        <dbReference type="ARBA" id="ARBA00001771"/>
    </source>
</evidence>